<comment type="caution">
    <text evidence="2">The sequence shown here is derived from an EMBL/GenBank/DDBJ whole genome shotgun (WGS) entry which is preliminary data.</text>
</comment>
<reference evidence="2 3" key="1">
    <citation type="journal article" date="2024" name="IMA Fungus">
        <title>IMA Genome - F19 : A genome assembly and annotation guide to empower mycologists, including annotated draft genome sequences of Ceratocystis pirilliformis, Diaporthe australafricana, Fusarium ophioides, Paecilomyces lecythidis, and Sporothrix stenoceras.</title>
        <authorList>
            <person name="Aylward J."/>
            <person name="Wilson A.M."/>
            <person name="Visagie C.M."/>
            <person name="Spraker J."/>
            <person name="Barnes I."/>
            <person name="Buitendag C."/>
            <person name="Ceriani C."/>
            <person name="Del Mar Angel L."/>
            <person name="du Plessis D."/>
            <person name="Fuchs T."/>
            <person name="Gasser K."/>
            <person name="Kramer D."/>
            <person name="Li W."/>
            <person name="Munsamy K."/>
            <person name="Piso A."/>
            <person name="Price J.L."/>
            <person name="Sonnekus B."/>
            <person name="Thomas C."/>
            <person name="van der Nest A."/>
            <person name="van Dijk A."/>
            <person name="van Heerden A."/>
            <person name="van Vuuren N."/>
            <person name="Yilmaz N."/>
            <person name="Duong T.A."/>
            <person name="van der Merwe N.A."/>
            <person name="Wingfield M.J."/>
            <person name="Wingfield B.D."/>
        </authorList>
    </citation>
    <scope>NUCLEOTIDE SEQUENCE [LARGE SCALE GENOMIC DNA]</scope>
    <source>
        <strain evidence="2 3">CMW 18300</strain>
    </source>
</reference>
<name>A0ABR3WDQ3_9PEZI</name>
<feature type="region of interest" description="Disordered" evidence="1">
    <location>
        <begin position="50"/>
        <end position="81"/>
    </location>
</feature>
<proteinExistence type="predicted"/>
<evidence type="ECO:0008006" key="4">
    <source>
        <dbReference type="Google" id="ProtNLM"/>
    </source>
</evidence>
<dbReference type="Proteomes" id="UP001583177">
    <property type="component" value="Unassembled WGS sequence"/>
</dbReference>
<gene>
    <name evidence="2" type="ORF">Daus18300_009646</name>
</gene>
<feature type="region of interest" description="Disordered" evidence="1">
    <location>
        <begin position="443"/>
        <end position="469"/>
    </location>
</feature>
<dbReference type="SUPFAM" id="SSF54928">
    <property type="entry name" value="RNA-binding domain, RBD"/>
    <property type="match status" value="1"/>
</dbReference>
<evidence type="ECO:0000313" key="2">
    <source>
        <dbReference type="EMBL" id="KAL1859501.1"/>
    </source>
</evidence>
<feature type="compositionally biased region" description="Polar residues" evidence="1">
    <location>
        <begin position="58"/>
        <end position="74"/>
    </location>
</feature>
<evidence type="ECO:0000313" key="3">
    <source>
        <dbReference type="Proteomes" id="UP001583177"/>
    </source>
</evidence>
<feature type="region of interest" description="Disordered" evidence="1">
    <location>
        <begin position="1"/>
        <end position="35"/>
    </location>
</feature>
<evidence type="ECO:0000256" key="1">
    <source>
        <dbReference type="SAM" id="MobiDB-lite"/>
    </source>
</evidence>
<dbReference type="InterPro" id="IPR035979">
    <property type="entry name" value="RBD_domain_sf"/>
</dbReference>
<dbReference type="EMBL" id="JAWRVE010000099">
    <property type="protein sequence ID" value="KAL1859501.1"/>
    <property type="molecule type" value="Genomic_DNA"/>
</dbReference>
<protein>
    <recommendedName>
        <fullName evidence="4">RRM domain-containing protein</fullName>
    </recommendedName>
</protein>
<keyword evidence="3" id="KW-1185">Reference proteome</keyword>
<organism evidence="2 3">
    <name type="scientific">Diaporthe australafricana</name>
    <dbReference type="NCBI Taxonomy" id="127596"/>
    <lineage>
        <taxon>Eukaryota</taxon>
        <taxon>Fungi</taxon>
        <taxon>Dikarya</taxon>
        <taxon>Ascomycota</taxon>
        <taxon>Pezizomycotina</taxon>
        <taxon>Sordariomycetes</taxon>
        <taxon>Sordariomycetidae</taxon>
        <taxon>Diaporthales</taxon>
        <taxon>Diaporthaceae</taxon>
        <taxon>Diaporthe</taxon>
    </lineage>
</organism>
<accession>A0ABR3WDQ3</accession>
<sequence>MNYQPAKNPYSPPDGKFHDESSLPILGPSALGKSPGQVIGTPCSWTVVTPRASDGSAAHTQSRQDPFTRSQGLETPTRKPRHSIIQPQQMMQIVEGSGQKAVAIPDESSGQQWSLQPALPHEPVRNFILPFRQPLQPNSNTSFSAGPHHSSGEQLASDRFYWPMNSCHVRHGDSSLPLPTADQPGAVHLGHSVTNFSKPVLVSDNVRTARLAAASNSTLVDESDAPSKVALGFSPFYHGDPSLLRNQSAKIPDELNCSLFLVNLPPNLTTHRLIAAVHAMGPTGRIYATHINAPEPDRKHYGCAAKVIFFELAAARAFYDACDRGGFSVDGFSVRVMWNRIKTAQQDHARSTTRVLLIGGRPDFVNPTALTEYFCTKLQFQIDCIITHDDGLAGGTDAVVEYRFGSFRCQAEAAKMALVREHPDVRCFFHCDPCDPGHWKPSKRIPVAPPSHSQRAPQAHSAPHTLSRTRPDIWSYPRLPAVPEDVEDEHLLSPYRHMFTPLAPWGT</sequence>